<dbReference type="InterPro" id="IPR029052">
    <property type="entry name" value="Metallo-depent_PP-like"/>
</dbReference>
<reference evidence="3 4" key="1">
    <citation type="submission" date="2019-04" db="EMBL/GenBank/DDBJ databases">
        <title>Cohnella sp. nov. isolated from preserved vegetables.</title>
        <authorList>
            <person name="Lin S.-Y."/>
            <person name="Hung M.-H."/>
            <person name="Young C.-C."/>
        </authorList>
    </citation>
    <scope>NUCLEOTIDE SEQUENCE [LARGE SCALE GENOMIC DNA]</scope>
    <source>
        <strain evidence="3 4">CC-MHH1044</strain>
    </source>
</reference>
<dbReference type="InterPro" id="IPR052169">
    <property type="entry name" value="CW_Biosynth-Accessory"/>
</dbReference>
<dbReference type="InterPro" id="IPR019079">
    <property type="entry name" value="Capsule_synth_CapA"/>
</dbReference>
<dbReference type="OrthoDB" id="9810906at2"/>
<accession>A0A4S4C0Q8</accession>
<protein>
    <submittedName>
        <fullName evidence="3">CapA family protein</fullName>
    </submittedName>
</protein>
<keyword evidence="4" id="KW-1185">Reference proteome</keyword>
<proteinExistence type="inferred from homology"/>
<dbReference type="Gene3D" id="3.60.21.10">
    <property type="match status" value="1"/>
</dbReference>
<dbReference type="CDD" id="cd07381">
    <property type="entry name" value="MPP_CapA"/>
    <property type="match status" value="1"/>
</dbReference>
<evidence type="ECO:0000313" key="3">
    <source>
        <dbReference type="EMBL" id="THF81190.1"/>
    </source>
</evidence>
<dbReference type="Proteomes" id="UP000310636">
    <property type="component" value="Unassembled WGS sequence"/>
</dbReference>
<comment type="caution">
    <text evidence="3">The sequence shown here is derived from an EMBL/GenBank/DDBJ whole genome shotgun (WGS) entry which is preliminary data.</text>
</comment>
<dbReference type="PANTHER" id="PTHR33393">
    <property type="entry name" value="POLYGLUTAMINE SYNTHESIS ACCESSORY PROTEIN RV0574C-RELATED"/>
    <property type="match status" value="1"/>
</dbReference>
<dbReference type="PANTHER" id="PTHR33393:SF12">
    <property type="entry name" value="CAPSULE BIOSYNTHESIS PROTEIN CAPA"/>
    <property type="match status" value="1"/>
</dbReference>
<organism evidence="3 4">
    <name type="scientific">Cohnella fermenti</name>
    <dbReference type="NCBI Taxonomy" id="2565925"/>
    <lineage>
        <taxon>Bacteria</taxon>
        <taxon>Bacillati</taxon>
        <taxon>Bacillota</taxon>
        <taxon>Bacilli</taxon>
        <taxon>Bacillales</taxon>
        <taxon>Paenibacillaceae</taxon>
        <taxon>Cohnella</taxon>
    </lineage>
</organism>
<evidence type="ECO:0000313" key="4">
    <source>
        <dbReference type="Proteomes" id="UP000310636"/>
    </source>
</evidence>
<name>A0A4S4C0Q8_9BACL</name>
<feature type="domain" description="Capsule synthesis protein CapA" evidence="2">
    <location>
        <begin position="6"/>
        <end position="260"/>
    </location>
</feature>
<evidence type="ECO:0000259" key="2">
    <source>
        <dbReference type="SMART" id="SM00854"/>
    </source>
</evidence>
<dbReference type="Pfam" id="PF09587">
    <property type="entry name" value="PGA_cap"/>
    <property type="match status" value="1"/>
</dbReference>
<dbReference type="SUPFAM" id="SSF56300">
    <property type="entry name" value="Metallo-dependent phosphatases"/>
    <property type="match status" value="1"/>
</dbReference>
<gene>
    <name evidence="3" type="ORF">E6C55_08725</name>
</gene>
<evidence type="ECO:0000256" key="1">
    <source>
        <dbReference type="ARBA" id="ARBA00005662"/>
    </source>
</evidence>
<dbReference type="EMBL" id="SSOB01000009">
    <property type="protein sequence ID" value="THF81190.1"/>
    <property type="molecule type" value="Genomic_DNA"/>
</dbReference>
<dbReference type="AlphaFoldDB" id="A0A4S4C0Q8"/>
<comment type="similarity">
    <text evidence="1">Belongs to the CapA family.</text>
</comment>
<dbReference type="SMART" id="SM00854">
    <property type="entry name" value="PGA_cap"/>
    <property type="match status" value="1"/>
</dbReference>
<sequence length="355" mass="38906">MTTEAELLAVGDIMVHSPQLPGYYDAVAKSYDFTPWFRMVKPILSQGDWVVANLETPIAGADLKYSGYPRFNAPNALADALVDAGFGLVSTANNHALDRGYAGVQRTLNNVRAVGLIPFGTSESLYDSQRLVIVEKNGIKLGFLSYTYGTNGIPIPEGKEYSVNLISLPKIQGDIAKLKAAGADAIAVSLHFGVEYQRMPNDEQKTLARSVIEAGADIILGSHPHVIQPYETIEVDDPEAEGGKREGFVIYSMGNFISNQKEEWKDVGVILHLKLTKTVWPDGRTDTVWSDVETTPTWVNQRVAGETKRYTIVPLEQALADKASKEWTSAEYAKMNSYLNAISLHLKRLSSPDAG</sequence>